<feature type="binding site" evidence="9">
    <location>
        <begin position="108"/>
        <end position="115"/>
    </location>
    <ligand>
        <name>GTP</name>
        <dbReference type="ChEBI" id="CHEBI:37565"/>
    </ligand>
</feature>
<dbReference type="InterPro" id="IPR004780">
    <property type="entry name" value="SRP"/>
</dbReference>
<dbReference type="SMART" id="SM00963">
    <property type="entry name" value="SRP54_N"/>
    <property type="match status" value="1"/>
</dbReference>
<proteinExistence type="inferred from homology"/>
<keyword evidence="4 9" id="KW-0694">RNA-binding</keyword>
<evidence type="ECO:0000259" key="10">
    <source>
        <dbReference type="PROSITE" id="PS00300"/>
    </source>
</evidence>
<comment type="catalytic activity">
    <reaction evidence="8 9">
        <text>GTP + H2O = GDP + phosphate + H(+)</text>
        <dbReference type="Rhea" id="RHEA:19669"/>
        <dbReference type="ChEBI" id="CHEBI:15377"/>
        <dbReference type="ChEBI" id="CHEBI:15378"/>
        <dbReference type="ChEBI" id="CHEBI:37565"/>
        <dbReference type="ChEBI" id="CHEBI:43474"/>
        <dbReference type="ChEBI" id="CHEBI:58189"/>
        <dbReference type="EC" id="3.6.5.4"/>
    </reaction>
</comment>
<keyword evidence="7 9" id="KW-0687">Ribonucleoprotein</keyword>
<dbReference type="GO" id="GO:0006614">
    <property type="term" value="P:SRP-dependent cotranslational protein targeting to membrane"/>
    <property type="evidence" value="ECO:0007669"/>
    <property type="project" value="InterPro"/>
</dbReference>
<keyword evidence="6 9" id="KW-0733">Signal recognition particle</keyword>
<comment type="caution">
    <text evidence="11">The sequence shown here is derived from an EMBL/GenBank/DDBJ whole genome shotgun (WGS) entry which is preliminary data.</text>
</comment>
<dbReference type="HAMAP" id="MF_00306">
    <property type="entry name" value="SRP54"/>
    <property type="match status" value="1"/>
</dbReference>
<dbReference type="Gene3D" id="1.10.260.30">
    <property type="entry name" value="Signal recognition particle, SRP54 subunit, M-domain"/>
    <property type="match status" value="1"/>
</dbReference>
<dbReference type="OrthoDB" id="9804720at2"/>
<dbReference type="SUPFAM" id="SSF47446">
    <property type="entry name" value="Signal peptide-binding domain"/>
    <property type="match status" value="1"/>
</dbReference>
<dbReference type="InterPro" id="IPR036891">
    <property type="entry name" value="Signal_recog_part_SRP54_M_sf"/>
</dbReference>
<dbReference type="InParanoid" id="A0A5R8Q9J3"/>
<evidence type="ECO:0000256" key="4">
    <source>
        <dbReference type="ARBA" id="ARBA00022884"/>
    </source>
</evidence>
<keyword evidence="9" id="KW-0963">Cytoplasm</keyword>
<dbReference type="InterPro" id="IPR042101">
    <property type="entry name" value="SRP54_N_sf"/>
</dbReference>
<dbReference type="FunCoup" id="A0A5R8Q9J3">
    <property type="interactions" value="402"/>
</dbReference>
<name>A0A5R8Q9J3_9FIRM</name>
<keyword evidence="3 9" id="KW-0378">Hydrolase</keyword>
<evidence type="ECO:0000256" key="5">
    <source>
        <dbReference type="ARBA" id="ARBA00023134"/>
    </source>
</evidence>
<evidence type="ECO:0000256" key="7">
    <source>
        <dbReference type="ARBA" id="ARBA00023274"/>
    </source>
</evidence>
<dbReference type="Pfam" id="PF00448">
    <property type="entry name" value="SRP54"/>
    <property type="match status" value="1"/>
</dbReference>
<comment type="function">
    <text evidence="9">Involved in targeting and insertion of nascent membrane proteins into the cytoplasmic membrane. Binds to the hydrophobic signal sequence of the ribosome-nascent chain (RNC) as it emerges from the ribosomes. The SRP-RNC complex is then targeted to the cytoplasmic membrane where it interacts with the SRP receptor FtsY.</text>
</comment>
<dbReference type="PANTHER" id="PTHR11564">
    <property type="entry name" value="SIGNAL RECOGNITION PARTICLE 54K PROTEIN SRP54"/>
    <property type="match status" value="1"/>
</dbReference>
<keyword evidence="5 9" id="KW-0342">GTP-binding</keyword>
<dbReference type="PROSITE" id="PS00300">
    <property type="entry name" value="SRP54"/>
    <property type="match status" value="1"/>
</dbReference>
<comment type="subcellular location">
    <subcellularLocation>
        <location evidence="9">Cytoplasm</location>
    </subcellularLocation>
    <text evidence="9">The SRP-RNC complex is targeted to the cytoplasmic membrane.</text>
</comment>
<dbReference type="Gene3D" id="3.40.50.300">
    <property type="entry name" value="P-loop containing nucleotide triphosphate hydrolases"/>
    <property type="match status" value="1"/>
</dbReference>
<dbReference type="FunFam" id="3.40.50.300:FF:000022">
    <property type="entry name" value="Signal recognition particle 54 kDa subunit"/>
    <property type="match status" value="1"/>
</dbReference>
<dbReference type="RefSeq" id="WP_138191854.1">
    <property type="nucleotide sequence ID" value="NZ_VBWP01000009.1"/>
</dbReference>
<keyword evidence="12" id="KW-1185">Reference proteome</keyword>
<dbReference type="SMART" id="SM00382">
    <property type="entry name" value="AAA"/>
    <property type="match status" value="1"/>
</dbReference>
<dbReference type="AlphaFoldDB" id="A0A5R8Q9J3"/>
<feature type="binding site" evidence="9">
    <location>
        <begin position="191"/>
        <end position="195"/>
    </location>
    <ligand>
        <name>GTP</name>
        <dbReference type="ChEBI" id="CHEBI:37565"/>
    </ligand>
</feature>
<comment type="subunit">
    <text evidence="9">Part of the signal recognition particle protein translocation system, which is composed of SRP and FtsY.</text>
</comment>
<comment type="domain">
    <text evidence="9">Composed of three domains: the N-terminal N domain, which is responsible for interactions with the ribosome, the central G domain, which binds GTP, and the C-terminal M domain, which binds the RNA and the signal sequence of the RNC.</text>
</comment>
<evidence type="ECO:0000313" key="11">
    <source>
        <dbReference type="EMBL" id="TLG72107.1"/>
    </source>
</evidence>
<evidence type="ECO:0000256" key="1">
    <source>
        <dbReference type="ARBA" id="ARBA00005450"/>
    </source>
</evidence>
<dbReference type="InterPro" id="IPR003593">
    <property type="entry name" value="AAA+_ATPase"/>
</dbReference>
<dbReference type="Proteomes" id="UP000306912">
    <property type="component" value="Unassembled WGS sequence"/>
</dbReference>
<dbReference type="GO" id="GO:0048500">
    <property type="term" value="C:signal recognition particle"/>
    <property type="evidence" value="ECO:0007669"/>
    <property type="project" value="UniProtKB-UniRule"/>
</dbReference>
<dbReference type="InterPro" id="IPR004125">
    <property type="entry name" value="Signal_recog_particle_SRP54_M"/>
</dbReference>
<evidence type="ECO:0000256" key="9">
    <source>
        <dbReference type="HAMAP-Rule" id="MF_00306"/>
    </source>
</evidence>
<dbReference type="GO" id="GO:0005525">
    <property type="term" value="F:GTP binding"/>
    <property type="evidence" value="ECO:0007669"/>
    <property type="project" value="UniProtKB-UniRule"/>
</dbReference>
<dbReference type="EMBL" id="VBWP01000009">
    <property type="protein sequence ID" value="TLG72107.1"/>
    <property type="molecule type" value="Genomic_DNA"/>
</dbReference>
<organism evidence="11 12">
    <name type="scientific">Culicoidibacter larvae</name>
    <dbReference type="NCBI Taxonomy" id="2579976"/>
    <lineage>
        <taxon>Bacteria</taxon>
        <taxon>Bacillati</taxon>
        <taxon>Bacillota</taxon>
        <taxon>Culicoidibacteria</taxon>
        <taxon>Culicoidibacterales</taxon>
        <taxon>Culicoidibacteraceae</taxon>
        <taxon>Culicoidibacter</taxon>
    </lineage>
</organism>
<dbReference type="NCBIfam" id="TIGR00959">
    <property type="entry name" value="ffh"/>
    <property type="match status" value="1"/>
</dbReference>
<dbReference type="GO" id="GO:0003924">
    <property type="term" value="F:GTPase activity"/>
    <property type="evidence" value="ECO:0007669"/>
    <property type="project" value="UniProtKB-UniRule"/>
</dbReference>
<dbReference type="SUPFAM" id="SSF52540">
    <property type="entry name" value="P-loop containing nucleoside triphosphate hydrolases"/>
    <property type="match status" value="1"/>
</dbReference>
<dbReference type="CDD" id="cd18539">
    <property type="entry name" value="SRP_G"/>
    <property type="match status" value="1"/>
</dbReference>
<feature type="domain" description="SRP54-type proteins GTP-binding" evidence="10">
    <location>
        <begin position="270"/>
        <end position="283"/>
    </location>
</feature>
<dbReference type="InterPro" id="IPR000897">
    <property type="entry name" value="SRP54_GTPase_dom"/>
</dbReference>
<dbReference type="GO" id="GO:0008312">
    <property type="term" value="F:7S RNA binding"/>
    <property type="evidence" value="ECO:0007669"/>
    <property type="project" value="InterPro"/>
</dbReference>
<sequence>MAFDTLSDRLQGAFKNLGRKGKVSPEDVEAALKEVRLALLEADVNYLVVKAFMKTIREKALGEDVLKSLTPAQQVIKVVSDELQHLMGDENVPLNRAAMGATTIMMVGLQGSGKTTLTGKLALYIQKKLDGKPFMIAADVYRPAAIDQLHTLGNQLGVTVYSEGTDKNPVDIVRNGVAKAKSEGYTHILIDTAGRLHIDETLMDELIAIKEVAQPNEIMLVADSMTGQDAVNVAIHFHDDLKVTGATLTKLDGDARGGAALSIRQMTGVPIKFVGTGEKLDGLEVFYPERMAQRILGMGDVMSLIEKAQEEISEDDAEAAARRMFSNDFNLEDYLNQMQQMKKMGSMESILGMLPGMNKQMLAKANVDPKQLTRTEAIIQSMTKKERQKPVIINNSRKHRIANGSGTSIQEVNRLLKQFEQSKKAMKQMGQMMKSGKNPLAGLMGGGKKGGFPF</sequence>
<accession>A0A5R8Q9J3</accession>
<dbReference type="InterPro" id="IPR027417">
    <property type="entry name" value="P-loop_NTPase"/>
</dbReference>
<dbReference type="Pfam" id="PF02881">
    <property type="entry name" value="SRP54_N"/>
    <property type="match status" value="1"/>
</dbReference>
<keyword evidence="2 9" id="KW-0547">Nucleotide-binding</keyword>
<evidence type="ECO:0000256" key="6">
    <source>
        <dbReference type="ARBA" id="ARBA00023135"/>
    </source>
</evidence>
<gene>
    <name evidence="9" type="primary">ffh</name>
    <name evidence="11" type="ORF">FEZ08_09755</name>
</gene>
<dbReference type="InterPro" id="IPR013822">
    <property type="entry name" value="Signal_recog_particl_SRP54_hlx"/>
</dbReference>
<evidence type="ECO:0000256" key="3">
    <source>
        <dbReference type="ARBA" id="ARBA00022801"/>
    </source>
</evidence>
<protein>
    <recommendedName>
        <fullName evidence="9">Signal recognition particle protein</fullName>
        <ecNumber evidence="9">3.6.5.4</ecNumber>
    </recommendedName>
    <alternativeName>
        <fullName evidence="9">Fifty-four homolog</fullName>
    </alternativeName>
</protein>
<evidence type="ECO:0000313" key="12">
    <source>
        <dbReference type="Proteomes" id="UP000306912"/>
    </source>
</evidence>
<evidence type="ECO:0000256" key="2">
    <source>
        <dbReference type="ARBA" id="ARBA00022741"/>
    </source>
</evidence>
<dbReference type="SMART" id="SM00962">
    <property type="entry name" value="SRP54"/>
    <property type="match status" value="1"/>
</dbReference>
<dbReference type="Gene3D" id="1.20.120.140">
    <property type="entry name" value="Signal recognition particle SRP54, nucleotide-binding domain"/>
    <property type="match status" value="1"/>
</dbReference>
<evidence type="ECO:0000256" key="8">
    <source>
        <dbReference type="ARBA" id="ARBA00048027"/>
    </source>
</evidence>
<dbReference type="PANTHER" id="PTHR11564:SF5">
    <property type="entry name" value="SIGNAL RECOGNITION PARTICLE SUBUNIT SRP54"/>
    <property type="match status" value="1"/>
</dbReference>
<reference evidence="11 12" key="1">
    <citation type="submission" date="2019-05" db="EMBL/GenBank/DDBJ databases">
        <title>Culicoidintestinum kansasii gen. nov., sp. nov. from the gastrointestinal tract of the biting midge, Culicoides sonorensis.</title>
        <authorList>
            <person name="Neupane S."/>
            <person name="Ghosh A."/>
            <person name="Gunther S."/>
            <person name="Martin K."/>
            <person name="Zurek L."/>
        </authorList>
    </citation>
    <scope>NUCLEOTIDE SEQUENCE [LARGE SCALE GENOMIC DNA]</scope>
    <source>
        <strain evidence="11 12">CS-1</strain>
    </source>
</reference>
<dbReference type="Pfam" id="PF02978">
    <property type="entry name" value="SRP_SPB"/>
    <property type="match status" value="1"/>
</dbReference>
<dbReference type="InterPro" id="IPR022941">
    <property type="entry name" value="SRP54"/>
</dbReference>
<feature type="binding site" evidence="9">
    <location>
        <begin position="249"/>
        <end position="252"/>
    </location>
    <ligand>
        <name>GTP</name>
        <dbReference type="ChEBI" id="CHEBI:37565"/>
    </ligand>
</feature>
<comment type="similarity">
    <text evidence="1 9">Belongs to the GTP-binding SRP family. SRP54 subfamily.</text>
</comment>
<dbReference type="EC" id="3.6.5.4" evidence="9"/>